<keyword evidence="7" id="KW-1185">Reference proteome</keyword>
<dbReference type="PANTHER" id="PTHR23502:SF29">
    <property type="entry name" value="TRANSPORTER, PUTATIVE (AFU_ORTHOLOGUE AFUA_6G06680)-RELATED"/>
    <property type="match status" value="1"/>
</dbReference>
<dbReference type="PANTHER" id="PTHR23502">
    <property type="entry name" value="MAJOR FACILITATOR SUPERFAMILY"/>
    <property type="match status" value="1"/>
</dbReference>
<feature type="transmembrane region" description="Helical" evidence="5">
    <location>
        <begin position="354"/>
        <end position="373"/>
    </location>
</feature>
<dbReference type="EMBL" id="MDYP01000022">
    <property type="protein sequence ID" value="OQE05735.1"/>
    <property type="molecule type" value="Genomic_DNA"/>
</dbReference>
<sequence>MGLGIIQVNEDHTPGTFQLFDESSAHLSSQMRYGTGKHASVLLVPQPSNNPNDPLNWPQWKKNLIYVVLFANSIIFSSIPPPVIAPSMVLMSMALKRSIKDITMLTAYQLLTTACYGPIGSALAHKYGKRPQFIFASVMGFAGTLICCTTTDNYGILLAGRIIQGFGSAFFVHERSLRTGLLVMTWTCIISLVSILGGAIAESLGWRYVFIIHLPFTVVGLLSVVFFLPETQWKGTRPDILSREAAAQTEDKEMTKISHGHEENFTESSLTEDSLTESKKTFVQELAIFSGTHTETNLLRLVFAPFAVIINPAVIWAIAVGGACIGFYVAVSYILAQIWTPPPYNLNASQNGTFYVGALIGGMISSVAGPWLGDAIVKKLTTWNKGTYEPEFRIPMMLLSAVFCGIGWFVFMWDLDNPTPNGYYLGAFCHGCLCCGTTIGMTFANLYILDAFRENSTEIFILLMTGKNFIFYGFSQVINTWAEEEGPSDVLKTFGIITMCLIGTSPLLYIFGKLNRSFMHKTGLMSMLTGYKH</sequence>
<gene>
    <name evidence="6" type="ORF">PENVUL_c022G09422</name>
</gene>
<dbReference type="InterPro" id="IPR011701">
    <property type="entry name" value="MFS"/>
</dbReference>
<evidence type="ECO:0000313" key="7">
    <source>
        <dbReference type="Proteomes" id="UP000191518"/>
    </source>
</evidence>
<feature type="transmembrane region" description="Helical" evidence="5">
    <location>
        <begin position="423"/>
        <end position="447"/>
    </location>
</feature>
<accession>A0A1V6RVC1</accession>
<reference evidence="7" key="1">
    <citation type="journal article" date="2017" name="Nat. Microbiol.">
        <title>Global analysis of biosynthetic gene clusters reveals vast potential of secondary metabolite production in Penicillium species.</title>
        <authorList>
            <person name="Nielsen J.C."/>
            <person name="Grijseels S."/>
            <person name="Prigent S."/>
            <person name="Ji B."/>
            <person name="Dainat J."/>
            <person name="Nielsen K.F."/>
            <person name="Frisvad J.C."/>
            <person name="Workman M."/>
            <person name="Nielsen J."/>
        </authorList>
    </citation>
    <scope>NUCLEOTIDE SEQUENCE [LARGE SCALE GENOMIC DNA]</scope>
    <source>
        <strain evidence="7">IBT 29486</strain>
    </source>
</reference>
<keyword evidence="4 5" id="KW-0472">Membrane</keyword>
<dbReference type="STRING" id="29845.A0A1V6RVC1"/>
<feature type="transmembrane region" description="Helical" evidence="5">
    <location>
        <begin position="64"/>
        <end position="90"/>
    </location>
</feature>
<dbReference type="Proteomes" id="UP000191518">
    <property type="component" value="Unassembled WGS sequence"/>
</dbReference>
<feature type="transmembrane region" description="Helical" evidence="5">
    <location>
        <begin position="490"/>
        <end position="511"/>
    </location>
</feature>
<name>A0A1V6RVC1_9EURO</name>
<dbReference type="AlphaFoldDB" id="A0A1V6RVC1"/>
<evidence type="ECO:0000256" key="2">
    <source>
        <dbReference type="ARBA" id="ARBA00022692"/>
    </source>
</evidence>
<protein>
    <recommendedName>
        <fullName evidence="8">Major facilitator superfamily (MFS) profile domain-containing protein</fullName>
    </recommendedName>
</protein>
<organism evidence="6 7">
    <name type="scientific">Penicillium vulpinum</name>
    <dbReference type="NCBI Taxonomy" id="29845"/>
    <lineage>
        <taxon>Eukaryota</taxon>
        <taxon>Fungi</taxon>
        <taxon>Dikarya</taxon>
        <taxon>Ascomycota</taxon>
        <taxon>Pezizomycotina</taxon>
        <taxon>Eurotiomycetes</taxon>
        <taxon>Eurotiomycetidae</taxon>
        <taxon>Eurotiales</taxon>
        <taxon>Aspergillaceae</taxon>
        <taxon>Penicillium</taxon>
    </lineage>
</organism>
<feature type="transmembrane region" description="Helical" evidence="5">
    <location>
        <begin position="459"/>
        <end position="478"/>
    </location>
</feature>
<evidence type="ECO:0000256" key="1">
    <source>
        <dbReference type="ARBA" id="ARBA00004141"/>
    </source>
</evidence>
<evidence type="ECO:0000313" key="6">
    <source>
        <dbReference type="EMBL" id="OQE05735.1"/>
    </source>
</evidence>
<proteinExistence type="predicted"/>
<comment type="subcellular location">
    <subcellularLocation>
        <location evidence="1">Membrane</location>
        <topology evidence="1">Multi-pass membrane protein</topology>
    </subcellularLocation>
</comment>
<keyword evidence="3 5" id="KW-1133">Transmembrane helix</keyword>
<dbReference type="Pfam" id="PF07690">
    <property type="entry name" value="MFS_1"/>
    <property type="match status" value="1"/>
</dbReference>
<dbReference type="InterPro" id="IPR036259">
    <property type="entry name" value="MFS_trans_sf"/>
</dbReference>
<feature type="transmembrane region" description="Helical" evidence="5">
    <location>
        <begin position="394"/>
        <end position="411"/>
    </location>
</feature>
<evidence type="ECO:0000256" key="3">
    <source>
        <dbReference type="ARBA" id="ARBA00022989"/>
    </source>
</evidence>
<dbReference type="GO" id="GO:0022857">
    <property type="term" value="F:transmembrane transporter activity"/>
    <property type="evidence" value="ECO:0007669"/>
    <property type="project" value="InterPro"/>
</dbReference>
<dbReference type="GO" id="GO:0005886">
    <property type="term" value="C:plasma membrane"/>
    <property type="evidence" value="ECO:0007669"/>
    <property type="project" value="TreeGrafter"/>
</dbReference>
<evidence type="ECO:0000256" key="5">
    <source>
        <dbReference type="SAM" id="Phobius"/>
    </source>
</evidence>
<evidence type="ECO:0000256" key="4">
    <source>
        <dbReference type="ARBA" id="ARBA00023136"/>
    </source>
</evidence>
<keyword evidence="2 5" id="KW-0812">Transmembrane</keyword>
<feature type="transmembrane region" description="Helical" evidence="5">
    <location>
        <begin position="102"/>
        <end position="121"/>
    </location>
</feature>
<dbReference type="SUPFAM" id="SSF103473">
    <property type="entry name" value="MFS general substrate transporter"/>
    <property type="match status" value="1"/>
</dbReference>
<feature type="transmembrane region" description="Helical" evidence="5">
    <location>
        <begin position="206"/>
        <end position="228"/>
    </location>
</feature>
<evidence type="ECO:0008006" key="8">
    <source>
        <dbReference type="Google" id="ProtNLM"/>
    </source>
</evidence>
<dbReference type="Gene3D" id="1.20.1250.20">
    <property type="entry name" value="MFS general substrate transporter like domains"/>
    <property type="match status" value="1"/>
</dbReference>
<feature type="transmembrane region" description="Helical" evidence="5">
    <location>
        <begin position="301"/>
        <end position="334"/>
    </location>
</feature>
<feature type="transmembrane region" description="Helical" evidence="5">
    <location>
        <begin position="180"/>
        <end position="200"/>
    </location>
</feature>
<comment type="caution">
    <text evidence="6">The sequence shown here is derived from an EMBL/GenBank/DDBJ whole genome shotgun (WGS) entry which is preliminary data.</text>
</comment>